<sequence>MLIKQRPVPDYSLNLPSVPNVLKRIYASRGIQDESQLDKQLQTLLPFYTLKGINEACLRLEHALGAQQRILIIGDFDADGATSTALAVTALRALGAEHVEYLVPNRFEFGYGLTPAIVDVAHQWKPDLIITVDNGIASFDGVERANQLGIDVLITDHHLPAERIPNACAIVNPNQDGCDFPSKSIAGVGVIFYVMLALRRHLKNANWFAEKNITEPNMASFLDLVALGTVADVVGLDQNNRIMVNQGMARIRQGLCREGIKALIDISGRECSKLRESDLGFAIAPRLNAAGRLDDMALGIECLITSDPRLAKDYCQQLDELNQERKQIEAEMKEQAMLALDKLTLNPDKNNQLPIALCIFDKTWHQGVIGILAGRIKERYHRPVIAFSLVGENELKGSARSVPDLNIRDVLAAIDKDHPGLITKFGGHAMAAGLSIRHESLGAFRDAFVSEVNKHLQLSQCEGELLTDGPLQPEELTLETAQIIQEAGPWGQQFAEPVFDNVFELLDQRLVGKNHLKMTLALAKSSLQVDAIAFNIDLKAWPNHRIKYVHVAYKLDINCYMGRSRLQLLVQAMNTINQE</sequence>
<dbReference type="GO" id="GO:0006310">
    <property type="term" value="P:DNA recombination"/>
    <property type="evidence" value="ECO:0007669"/>
    <property type="project" value="InterPro"/>
</dbReference>
<feature type="coiled-coil region" evidence="6">
    <location>
        <begin position="311"/>
        <end position="338"/>
    </location>
</feature>
<dbReference type="GO" id="GO:0003676">
    <property type="term" value="F:nucleic acid binding"/>
    <property type="evidence" value="ECO:0007669"/>
    <property type="project" value="InterPro"/>
</dbReference>
<dbReference type="SUPFAM" id="SSF64182">
    <property type="entry name" value="DHH phosphoesterases"/>
    <property type="match status" value="1"/>
</dbReference>
<feature type="domain" description="DHHA1" evidence="8">
    <location>
        <begin position="360"/>
        <end position="452"/>
    </location>
</feature>
<evidence type="ECO:0000256" key="5">
    <source>
        <dbReference type="ARBA" id="ARBA00022839"/>
    </source>
</evidence>
<evidence type="ECO:0000259" key="9">
    <source>
        <dbReference type="Pfam" id="PF17768"/>
    </source>
</evidence>
<dbReference type="Pfam" id="PF01368">
    <property type="entry name" value="DHH"/>
    <property type="match status" value="1"/>
</dbReference>
<comment type="caution">
    <text evidence="10">The sequence shown here is derived from an EMBL/GenBank/DDBJ whole genome shotgun (WGS) entry which is preliminary data.</text>
</comment>
<evidence type="ECO:0000256" key="2">
    <source>
        <dbReference type="ARBA" id="ARBA00019841"/>
    </source>
</evidence>
<evidence type="ECO:0000259" key="7">
    <source>
        <dbReference type="Pfam" id="PF01368"/>
    </source>
</evidence>
<dbReference type="PANTHER" id="PTHR30255:SF2">
    <property type="entry name" value="SINGLE-STRANDED-DNA-SPECIFIC EXONUCLEASE RECJ"/>
    <property type="match status" value="1"/>
</dbReference>
<dbReference type="InterPro" id="IPR041122">
    <property type="entry name" value="RecJ_OB"/>
</dbReference>
<dbReference type="PATRIC" id="fig|45076.6.peg.2287"/>
<dbReference type="Gene3D" id="3.10.310.30">
    <property type="match status" value="1"/>
</dbReference>
<dbReference type="PANTHER" id="PTHR30255">
    <property type="entry name" value="SINGLE-STRANDED-DNA-SPECIFIC EXONUCLEASE RECJ"/>
    <property type="match status" value="1"/>
</dbReference>
<dbReference type="GO" id="GO:0006281">
    <property type="term" value="P:DNA repair"/>
    <property type="evidence" value="ECO:0007669"/>
    <property type="project" value="InterPro"/>
</dbReference>
<dbReference type="InterPro" id="IPR038763">
    <property type="entry name" value="DHH_sf"/>
</dbReference>
<gene>
    <name evidence="10" type="primary">recJ</name>
    <name evidence="10" type="ORF">Lwor_2088</name>
</gene>
<dbReference type="OrthoDB" id="9809852at2"/>
<dbReference type="InterPro" id="IPR051673">
    <property type="entry name" value="SSDNA_exonuclease_RecJ"/>
</dbReference>
<keyword evidence="5 10" id="KW-0269">Exonuclease</keyword>
<dbReference type="InterPro" id="IPR001667">
    <property type="entry name" value="DDH_dom"/>
</dbReference>
<feature type="domain" description="DDH" evidence="7">
    <location>
        <begin position="69"/>
        <end position="229"/>
    </location>
</feature>
<dbReference type="Proteomes" id="UP000054662">
    <property type="component" value="Unassembled WGS sequence"/>
</dbReference>
<keyword evidence="6" id="KW-0175">Coiled coil</keyword>
<evidence type="ECO:0000313" key="10">
    <source>
        <dbReference type="EMBL" id="KTD76863.1"/>
    </source>
</evidence>
<dbReference type="AlphaFoldDB" id="A0A0W1A691"/>
<name>A0A0W1A691_9GAMM</name>
<accession>A0A0W1A691</accession>
<evidence type="ECO:0000256" key="6">
    <source>
        <dbReference type="SAM" id="Coils"/>
    </source>
</evidence>
<protein>
    <recommendedName>
        <fullName evidence="2">Single-stranded-DNA-specific exonuclease RecJ</fullName>
    </recommendedName>
</protein>
<keyword evidence="3" id="KW-0540">Nuclease</keyword>
<comment type="similarity">
    <text evidence="1">Belongs to the RecJ family.</text>
</comment>
<dbReference type="InterPro" id="IPR004610">
    <property type="entry name" value="RecJ"/>
</dbReference>
<dbReference type="FunFam" id="3.90.1640.30:FF:000001">
    <property type="entry name" value="Single-stranded-DNA-specific exonuclease RecJ"/>
    <property type="match status" value="1"/>
</dbReference>
<reference evidence="10 11" key="1">
    <citation type="submission" date="2015-11" db="EMBL/GenBank/DDBJ databases">
        <title>Genomic analysis of 38 Legionella species identifies large and diverse effector repertoires.</title>
        <authorList>
            <person name="Burstein D."/>
            <person name="Amaro F."/>
            <person name="Zusman T."/>
            <person name="Lifshitz Z."/>
            <person name="Cohen O."/>
            <person name="Gilbert J.A."/>
            <person name="Pupko T."/>
            <person name="Shuman H.A."/>
            <person name="Segal G."/>
        </authorList>
    </citation>
    <scope>NUCLEOTIDE SEQUENCE [LARGE SCALE GENOMIC DNA]</scope>
    <source>
        <strain evidence="10 11">ATCC 49508</strain>
    </source>
</reference>
<evidence type="ECO:0000256" key="3">
    <source>
        <dbReference type="ARBA" id="ARBA00022722"/>
    </source>
</evidence>
<dbReference type="InterPro" id="IPR003156">
    <property type="entry name" value="DHHA1_dom"/>
</dbReference>
<evidence type="ECO:0000259" key="8">
    <source>
        <dbReference type="Pfam" id="PF02272"/>
    </source>
</evidence>
<dbReference type="EMBL" id="LNZC01000027">
    <property type="protein sequence ID" value="KTD76863.1"/>
    <property type="molecule type" value="Genomic_DNA"/>
</dbReference>
<feature type="domain" description="RecJ OB" evidence="9">
    <location>
        <begin position="467"/>
        <end position="571"/>
    </location>
</feature>
<organism evidence="10 11">
    <name type="scientific">Legionella worsleiensis</name>
    <dbReference type="NCBI Taxonomy" id="45076"/>
    <lineage>
        <taxon>Bacteria</taxon>
        <taxon>Pseudomonadati</taxon>
        <taxon>Pseudomonadota</taxon>
        <taxon>Gammaproteobacteria</taxon>
        <taxon>Legionellales</taxon>
        <taxon>Legionellaceae</taxon>
        <taxon>Legionella</taxon>
    </lineage>
</organism>
<dbReference type="NCBIfam" id="TIGR00644">
    <property type="entry name" value="recJ"/>
    <property type="match status" value="1"/>
</dbReference>
<dbReference type="GO" id="GO:0008409">
    <property type="term" value="F:5'-3' exonuclease activity"/>
    <property type="evidence" value="ECO:0007669"/>
    <property type="project" value="InterPro"/>
</dbReference>
<evidence type="ECO:0000256" key="4">
    <source>
        <dbReference type="ARBA" id="ARBA00022801"/>
    </source>
</evidence>
<dbReference type="STRING" id="45076.Lwor_2088"/>
<proteinExistence type="inferred from homology"/>
<dbReference type="Pfam" id="PF17768">
    <property type="entry name" value="RecJ_OB"/>
    <property type="match status" value="1"/>
</dbReference>
<dbReference type="Gene3D" id="3.90.1640.30">
    <property type="match status" value="1"/>
</dbReference>
<dbReference type="Pfam" id="PF02272">
    <property type="entry name" value="DHHA1"/>
    <property type="match status" value="1"/>
</dbReference>
<keyword evidence="4" id="KW-0378">Hydrolase</keyword>
<keyword evidence="11" id="KW-1185">Reference proteome</keyword>
<evidence type="ECO:0000256" key="1">
    <source>
        <dbReference type="ARBA" id="ARBA00005915"/>
    </source>
</evidence>
<evidence type="ECO:0000313" key="11">
    <source>
        <dbReference type="Proteomes" id="UP000054662"/>
    </source>
</evidence>
<dbReference type="RefSeq" id="WP_058493852.1">
    <property type="nucleotide sequence ID" value="NZ_CBCRUR010000022.1"/>
</dbReference>